<dbReference type="PIRSF" id="PIRSF028729">
    <property type="entry name" value="E3_ubiquit_lig_SCF_Skp"/>
    <property type="match status" value="1"/>
</dbReference>
<proteinExistence type="inferred from homology"/>
<evidence type="ECO:0000259" key="7">
    <source>
        <dbReference type="Pfam" id="PF03931"/>
    </source>
</evidence>
<dbReference type="InterPro" id="IPR011333">
    <property type="entry name" value="SKP1/BTB/POZ_sf"/>
</dbReference>
<dbReference type="GO" id="GO:0016567">
    <property type="term" value="P:protein ubiquitination"/>
    <property type="evidence" value="ECO:0007669"/>
    <property type="project" value="UniProtKB-UniRule"/>
</dbReference>
<dbReference type="Gene3D" id="3.30.710.10">
    <property type="entry name" value="Potassium Channel Kv1.1, Chain A"/>
    <property type="match status" value="1"/>
</dbReference>
<sequence>MSSDDNEVITEKAEGSSSEPRNTIVTLVSSDEVKFEVDMAVANQSETIKNLISDMEDNVDEFVVPLLNVSGLVLAKVIQYWKQHAEVNDKEQLDAFDRLFVDMQKELLFDALIAVNFLESRPLLILLCKAIADNVKDMPVEEVREYFSIENDFTEEEEQTVRAENQWAF</sequence>
<evidence type="ECO:0000259" key="6">
    <source>
        <dbReference type="Pfam" id="PF01466"/>
    </source>
</evidence>
<keyword evidence="3 4" id="KW-0833">Ubl conjugation pathway</keyword>
<evidence type="ECO:0000256" key="3">
    <source>
        <dbReference type="ARBA" id="ARBA00022786"/>
    </source>
</evidence>
<dbReference type="SUPFAM" id="SSF54695">
    <property type="entry name" value="POZ domain"/>
    <property type="match status" value="1"/>
</dbReference>
<dbReference type="InterPro" id="IPR016072">
    <property type="entry name" value="Skp1_comp_dimer"/>
</dbReference>
<dbReference type="SMART" id="SM00512">
    <property type="entry name" value="Skp1"/>
    <property type="match status" value="1"/>
</dbReference>
<dbReference type="Pfam" id="PF03931">
    <property type="entry name" value="Skp1_POZ"/>
    <property type="match status" value="1"/>
</dbReference>
<reference evidence="8" key="1">
    <citation type="submission" date="2022-05" db="EMBL/GenBank/DDBJ databases">
        <title>The Musa troglodytarum L. genome provides insights into the mechanism of non-climacteric behaviour and enrichment of carotenoids.</title>
        <authorList>
            <person name="Wang J."/>
        </authorList>
    </citation>
    <scope>NUCLEOTIDE SEQUENCE</scope>
    <source>
        <tissue evidence="8">Leaf</tissue>
    </source>
</reference>
<comment type="pathway">
    <text evidence="1 4">Protein modification; protein ubiquitination.</text>
</comment>
<name>A0A9E7EWS4_9LILI</name>
<accession>A0A9E7EWS4</accession>
<organism evidence="8 9">
    <name type="scientific">Musa troglodytarum</name>
    <name type="common">fe'i banana</name>
    <dbReference type="NCBI Taxonomy" id="320322"/>
    <lineage>
        <taxon>Eukaryota</taxon>
        <taxon>Viridiplantae</taxon>
        <taxon>Streptophyta</taxon>
        <taxon>Embryophyta</taxon>
        <taxon>Tracheophyta</taxon>
        <taxon>Spermatophyta</taxon>
        <taxon>Magnoliopsida</taxon>
        <taxon>Liliopsida</taxon>
        <taxon>Zingiberales</taxon>
        <taxon>Musaceae</taxon>
        <taxon>Musa</taxon>
    </lineage>
</organism>
<dbReference type="Proteomes" id="UP001055439">
    <property type="component" value="Chromosome 10"/>
</dbReference>
<evidence type="ECO:0000313" key="8">
    <source>
        <dbReference type="EMBL" id="URD84140.1"/>
    </source>
</evidence>
<evidence type="ECO:0000256" key="4">
    <source>
        <dbReference type="PIRNR" id="PIRNR028729"/>
    </source>
</evidence>
<feature type="region of interest" description="Disordered" evidence="5">
    <location>
        <begin position="1"/>
        <end position="21"/>
    </location>
</feature>
<dbReference type="GO" id="GO:0006511">
    <property type="term" value="P:ubiquitin-dependent protein catabolic process"/>
    <property type="evidence" value="ECO:0007669"/>
    <property type="project" value="InterPro"/>
</dbReference>
<evidence type="ECO:0000256" key="5">
    <source>
        <dbReference type="SAM" id="MobiDB-lite"/>
    </source>
</evidence>
<feature type="domain" description="SKP1 component POZ" evidence="7">
    <location>
        <begin position="24"/>
        <end position="85"/>
    </location>
</feature>
<comment type="similarity">
    <text evidence="2 4">Belongs to the SKP1 family.</text>
</comment>
<dbReference type="GO" id="GO:0009867">
    <property type="term" value="P:jasmonic acid mediated signaling pathway"/>
    <property type="evidence" value="ECO:0007669"/>
    <property type="project" value="UniProtKB-ARBA"/>
</dbReference>
<dbReference type="OrthoDB" id="7827685at2759"/>
<gene>
    <name evidence="8" type="ORF">MUK42_02254</name>
</gene>
<dbReference type="EMBL" id="CP097503">
    <property type="protein sequence ID" value="URD84140.1"/>
    <property type="molecule type" value="Genomic_DNA"/>
</dbReference>
<dbReference type="AlphaFoldDB" id="A0A9E7EWS4"/>
<protein>
    <recommendedName>
        <fullName evidence="4">SKP1-like protein</fullName>
    </recommendedName>
</protein>
<dbReference type="SUPFAM" id="SSF81382">
    <property type="entry name" value="Skp1 dimerisation domain-like"/>
    <property type="match status" value="1"/>
</dbReference>
<evidence type="ECO:0000256" key="1">
    <source>
        <dbReference type="ARBA" id="ARBA00004906"/>
    </source>
</evidence>
<keyword evidence="9" id="KW-1185">Reference proteome</keyword>
<comment type="subunit">
    <text evidence="4">Part of a SCF (SKP1-cullin-F-box) protein ligase complex.</text>
</comment>
<dbReference type="InterPro" id="IPR001232">
    <property type="entry name" value="SKP1-like"/>
</dbReference>
<dbReference type="InterPro" id="IPR016073">
    <property type="entry name" value="Skp1_comp_POZ"/>
</dbReference>
<dbReference type="InterPro" id="IPR016897">
    <property type="entry name" value="SKP1"/>
</dbReference>
<evidence type="ECO:0000313" key="9">
    <source>
        <dbReference type="Proteomes" id="UP001055439"/>
    </source>
</evidence>
<dbReference type="Pfam" id="PF01466">
    <property type="entry name" value="Skp1"/>
    <property type="match status" value="1"/>
</dbReference>
<evidence type="ECO:0000256" key="2">
    <source>
        <dbReference type="ARBA" id="ARBA00009993"/>
    </source>
</evidence>
<feature type="domain" description="SKP1 component dimerisation" evidence="6">
    <location>
        <begin position="122"/>
        <end position="168"/>
    </location>
</feature>
<dbReference type="InterPro" id="IPR036296">
    <property type="entry name" value="SKP1-like_dim_sf"/>
</dbReference>
<dbReference type="PANTHER" id="PTHR11165">
    <property type="entry name" value="SKP1"/>
    <property type="match status" value="1"/>
</dbReference>
<comment type="function">
    <text evidence="4">Involved in ubiquitination and subsequent proteasomal degradation of target proteins. Together with CUL1, RBX1 and a F-box protein, it forms a SCF E3 ubiquitin ligase complex. The functional specificity of this complex depends on the type of F-box protein. In the SCF complex, it serves as an adapter that links the F-box protein to CUL1.</text>
</comment>